<keyword evidence="10" id="KW-1185">Reference proteome</keyword>
<dbReference type="Pfam" id="PF12833">
    <property type="entry name" value="HTH_18"/>
    <property type="match status" value="1"/>
</dbReference>
<comment type="caution">
    <text evidence="9">The sequence shown here is derived from an EMBL/GenBank/DDBJ whole genome shotgun (WGS) entry which is preliminary data.</text>
</comment>
<feature type="domain" description="HTH araC/xylS-type" evidence="7">
    <location>
        <begin position="441"/>
        <end position="539"/>
    </location>
</feature>
<dbReference type="SUPFAM" id="SSF46689">
    <property type="entry name" value="Homeodomain-like"/>
    <property type="match status" value="2"/>
</dbReference>
<dbReference type="InterPro" id="IPR041522">
    <property type="entry name" value="CdaR_GGDEF"/>
</dbReference>
<dbReference type="Proteomes" id="UP000271256">
    <property type="component" value="Unassembled WGS sequence"/>
</dbReference>
<evidence type="ECO:0000259" key="8">
    <source>
        <dbReference type="PROSITE" id="PS50110"/>
    </source>
</evidence>
<sequence>MNNVNEMRLLVVDDEHLERQAIRLILERAEEPIKVVGEARNGRQAVQLAEELRPDIILLDIKMPGMDGLTAAREIRKIIPASAIIFLTAYNEFDYVQEALRIGVVDFLLKPIRSQELVDVLKNTRVQLLREREEQSEHKKLQEQLAEALPWLRLNLGLGLIWGLWEERAAVEQQARLVRLEVLPRVAFGVYMENRLEGSPASLARFELLRYQLQRLVEDALTRHPWGLCLPISDRMLIGLWGNRGSEQEQGQRLRQLANDIIETAADRLSLGVTVGLARFCEDISQLPRAAWEAQTAAHLGMFYLGPEQVVHVDELERKVDKDGGVYAARERELLEVLRSGDAEEARRMFREFLISVFEGRGTDLHLIKARLMGVLVAFSRSMGSYGEHAEEMVHAYNKFARRLSLCLSVEELEEWMAELALSGNNPAAGQAGAMVNSAVKKALNYIQENYQREISLTDLSRIIFLSPDYFSKAFKEQVGCTFSEYVLRLRIEKAKKLLAETDLPVGEVGRQVGYPDPNYFSRVFSRAMGMPPSRFRQITARCSQQV</sequence>
<dbReference type="SMART" id="SM00448">
    <property type="entry name" value="REC"/>
    <property type="match status" value="1"/>
</dbReference>
<dbReference type="InterPro" id="IPR018060">
    <property type="entry name" value="HTH_AraC"/>
</dbReference>
<name>A0A494WZS9_9FIRM</name>
<keyword evidence="6" id="KW-0597">Phosphoprotein</keyword>
<dbReference type="PRINTS" id="PR00032">
    <property type="entry name" value="HTHARAC"/>
</dbReference>
<reference evidence="9 10" key="1">
    <citation type="submission" date="2018-10" db="EMBL/GenBank/DDBJ databases">
        <authorList>
            <person name="Grouzdev D.S."/>
            <person name="Krutkina M.S."/>
            <person name="Tourova T.P."/>
            <person name="Nazina T.N."/>
        </authorList>
    </citation>
    <scope>NUCLEOTIDE SEQUENCE [LARGE SCALE GENOMIC DNA]</scope>
    <source>
        <strain evidence="9 10">435</strain>
    </source>
</reference>
<feature type="modified residue" description="4-aspartylphosphate" evidence="6">
    <location>
        <position position="60"/>
    </location>
</feature>
<accession>A0A494WZS9</accession>
<gene>
    <name evidence="9" type="ORF">D7024_13495</name>
</gene>
<dbReference type="GO" id="GO:0043565">
    <property type="term" value="F:sequence-specific DNA binding"/>
    <property type="evidence" value="ECO:0007669"/>
    <property type="project" value="InterPro"/>
</dbReference>
<evidence type="ECO:0000256" key="4">
    <source>
        <dbReference type="ARBA" id="ARBA00023163"/>
    </source>
</evidence>
<evidence type="ECO:0000313" key="10">
    <source>
        <dbReference type="Proteomes" id="UP000271256"/>
    </source>
</evidence>
<proteinExistence type="predicted"/>
<dbReference type="Pfam" id="PF17853">
    <property type="entry name" value="GGDEF_2"/>
    <property type="match status" value="1"/>
</dbReference>
<dbReference type="PROSITE" id="PS01124">
    <property type="entry name" value="HTH_ARAC_FAMILY_2"/>
    <property type="match status" value="1"/>
</dbReference>
<feature type="domain" description="Response regulatory" evidence="8">
    <location>
        <begin position="8"/>
        <end position="125"/>
    </location>
</feature>
<dbReference type="SMART" id="SM00342">
    <property type="entry name" value="HTH_ARAC"/>
    <property type="match status" value="1"/>
</dbReference>
<evidence type="ECO:0000256" key="6">
    <source>
        <dbReference type="PROSITE-ProRule" id="PRU00169"/>
    </source>
</evidence>
<dbReference type="PANTHER" id="PTHR43280">
    <property type="entry name" value="ARAC-FAMILY TRANSCRIPTIONAL REGULATOR"/>
    <property type="match status" value="1"/>
</dbReference>
<evidence type="ECO:0000256" key="2">
    <source>
        <dbReference type="ARBA" id="ARBA00023015"/>
    </source>
</evidence>
<dbReference type="RefSeq" id="WP_121452245.1">
    <property type="nucleotide sequence ID" value="NZ_RBWE01000001.1"/>
</dbReference>
<keyword evidence="2" id="KW-0805">Transcription regulation</keyword>
<evidence type="ECO:0000256" key="5">
    <source>
        <dbReference type="ARBA" id="ARBA00024867"/>
    </source>
</evidence>
<evidence type="ECO:0000256" key="1">
    <source>
        <dbReference type="ARBA" id="ARBA00018672"/>
    </source>
</evidence>
<dbReference type="InterPro" id="IPR018062">
    <property type="entry name" value="HTH_AraC-typ_CS"/>
</dbReference>
<protein>
    <recommendedName>
        <fullName evidence="1">Stage 0 sporulation protein A homolog</fullName>
    </recommendedName>
</protein>
<dbReference type="OrthoDB" id="324626at2"/>
<dbReference type="InterPro" id="IPR001789">
    <property type="entry name" value="Sig_transdc_resp-reg_receiver"/>
</dbReference>
<dbReference type="CDD" id="cd17536">
    <property type="entry name" value="REC_YesN-like"/>
    <property type="match status" value="1"/>
</dbReference>
<keyword evidence="3" id="KW-0238">DNA-binding</keyword>
<dbReference type="Gene3D" id="1.10.10.60">
    <property type="entry name" value="Homeodomain-like"/>
    <property type="match status" value="2"/>
</dbReference>
<dbReference type="InterPro" id="IPR009057">
    <property type="entry name" value="Homeodomain-like_sf"/>
</dbReference>
<dbReference type="PROSITE" id="PS50110">
    <property type="entry name" value="RESPONSE_REGULATORY"/>
    <property type="match status" value="1"/>
</dbReference>
<dbReference type="PANTHER" id="PTHR43280:SF10">
    <property type="entry name" value="REGULATORY PROTEIN POCR"/>
    <property type="match status" value="1"/>
</dbReference>
<dbReference type="SUPFAM" id="SSF52172">
    <property type="entry name" value="CheY-like"/>
    <property type="match status" value="1"/>
</dbReference>
<dbReference type="InterPro" id="IPR020449">
    <property type="entry name" value="Tscrpt_reg_AraC-type_HTH"/>
</dbReference>
<evidence type="ECO:0000256" key="3">
    <source>
        <dbReference type="ARBA" id="ARBA00023125"/>
    </source>
</evidence>
<comment type="function">
    <text evidence="5">May play the central regulatory role in sporulation. It may be an element of the effector pathway responsible for the activation of sporulation genes in response to nutritional stress. Spo0A may act in concert with spo0H (a sigma factor) to control the expression of some genes that are critical to the sporulation process.</text>
</comment>
<organism evidence="9 10">
    <name type="scientific">Desulfofundulus salinus</name>
    <dbReference type="NCBI Taxonomy" id="2419843"/>
    <lineage>
        <taxon>Bacteria</taxon>
        <taxon>Bacillati</taxon>
        <taxon>Bacillota</taxon>
        <taxon>Clostridia</taxon>
        <taxon>Eubacteriales</taxon>
        <taxon>Peptococcaceae</taxon>
        <taxon>Desulfofundulus</taxon>
    </lineage>
</organism>
<dbReference type="GO" id="GO:0003700">
    <property type="term" value="F:DNA-binding transcription factor activity"/>
    <property type="evidence" value="ECO:0007669"/>
    <property type="project" value="InterPro"/>
</dbReference>
<dbReference type="EMBL" id="RBWE01000001">
    <property type="protein sequence ID" value="RKO67852.1"/>
    <property type="molecule type" value="Genomic_DNA"/>
</dbReference>
<dbReference type="Gene3D" id="3.40.50.2300">
    <property type="match status" value="1"/>
</dbReference>
<dbReference type="InterPro" id="IPR011006">
    <property type="entry name" value="CheY-like_superfamily"/>
</dbReference>
<dbReference type="Pfam" id="PF00072">
    <property type="entry name" value="Response_reg"/>
    <property type="match status" value="1"/>
</dbReference>
<evidence type="ECO:0000313" key="9">
    <source>
        <dbReference type="EMBL" id="RKO67852.1"/>
    </source>
</evidence>
<dbReference type="AlphaFoldDB" id="A0A494WZS9"/>
<evidence type="ECO:0000259" key="7">
    <source>
        <dbReference type="PROSITE" id="PS01124"/>
    </source>
</evidence>
<keyword evidence="4" id="KW-0804">Transcription</keyword>
<dbReference type="GO" id="GO:0000160">
    <property type="term" value="P:phosphorelay signal transduction system"/>
    <property type="evidence" value="ECO:0007669"/>
    <property type="project" value="InterPro"/>
</dbReference>
<dbReference type="PROSITE" id="PS00041">
    <property type="entry name" value="HTH_ARAC_FAMILY_1"/>
    <property type="match status" value="1"/>
</dbReference>